<protein>
    <submittedName>
        <fullName evidence="1">Uncharacterized protein</fullName>
    </submittedName>
</protein>
<sequence>MRLVNRFTDGLACIPLQFPIYRQMNTASLQVVQDEKLAQDLRLIAADFEILDFFHHFGSSCFAMSATLAQILTKKGYQARVQGCYGEIRKDNGIFYIGYQGFAHAGQKEGHAVCIVNEEYLLDFGLGTLKKHYAADFKSTLVSKIAGSADYLAHVRLENGADMIWRTDWISPMVELELQSQVASVERILAVYEDFQKNRVAYLVRKMFAANHHLPTFNLALNLPLNFPLDSPLVLSQSQAA</sequence>
<name>A0A318INZ0_9BURK</name>
<dbReference type="SUPFAM" id="SSF54001">
    <property type="entry name" value="Cysteine proteinases"/>
    <property type="match status" value="1"/>
</dbReference>
<accession>A0A318INZ0</accession>
<proteinExistence type="predicted"/>
<dbReference type="Proteomes" id="UP000247792">
    <property type="component" value="Unassembled WGS sequence"/>
</dbReference>
<organism evidence="1 2">
    <name type="scientific">Undibacterium pigrum</name>
    <dbReference type="NCBI Taxonomy" id="401470"/>
    <lineage>
        <taxon>Bacteria</taxon>
        <taxon>Pseudomonadati</taxon>
        <taxon>Pseudomonadota</taxon>
        <taxon>Betaproteobacteria</taxon>
        <taxon>Burkholderiales</taxon>
        <taxon>Oxalobacteraceae</taxon>
        <taxon>Undibacterium</taxon>
    </lineage>
</organism>
<evidence type="ECO:0000313" key="2">
    <source>
        <dbReference type="Proteomes" id="UP000247792"/>
    </source>
</evidence>
<gene>
    <name evidence="1" type="ORF">DFR42_1156</name>
</gene>
<dbReference type="InterPro" id="IPR038765">
    <property type="entry name" value="Papain-like_cys_pep_sf"/>
</dbReference>
<comment type="caution">
    <text evidence="1">The sequence shown here is derived from an EMBL/GenBank/DDBJ whole genome shotgun (WGS) entry which is preliminary data.</text>
</comment>
<dbReference type="AlphaFoldDB" id="A0A318INZ0"/>
<evidence type="ECO:0000313" key="1">
    <source>
        <dbReference type="EMBL" id="PXX37756.1"/>
    </source>
</evidence>
<keyword evidence="2" id="KW-1185">Reference proteome</keyword>
<dbReference type="EMBL" id="QJKB01000015">
    <property type="protein sequence ID" value="PXX37756.1"/>
    <property type="molecule type" value="Genomic_DNA"/>
</dbReference>
<reference evidence="1 2" key="1">
    <citation type="submission" date="2018-05" db="EMBL/GenBank/DDBJ databases">
        <title>Genomic Encyclopedia of Type Strains, Phase IV (KMG-IV): sequencing the most valuable type-strain genomes for metagenomic binning, comparative biology and taxonomic classification.</title>
        <authorList>
            <person name="Goeker M."/>
        </authorList>
    </citation>
    <scope>NUCLEOTIDE SEQUENCE [LARGE SCALE GENOMIC DNA]</scope>
    <source>
        <strain evidence="1 2">DSM 19792</strain>
    </source>
</reference>